<feature type="transmembrane region" description="Helical" evidence="1">
    <location>
        <begin position="21"/>
        <end position="41"/>
    </location>
</feature>
<dbReference type="EMBL" id="CM004468">
    <property type="protein sequence ID" value="OCT94756.1"/>
    <property type="molecule type" value="Genomic_DNA"/>
</dbReference>
<keyword evidence="1" id="KW-0472">Membrane</keyword>
<evidence type="ECO:0000256" key="1">
    <source>
        <dbReference type="SAM" id="Phobius"/>
    </source>
</evidence>
<sequence length="84" mass="9702">MIYKCVCQKYERIKVLKGVSSMHFEALLSIQILFSLSLFFFNLFETLGFVIATCTFAVLFPSFCPTVRYYCLQDSSKRTTCGQQ</sequence>
<dbReference type="Proteomes" id="UP000694892">
    <property type="component" value="Chromosome 2L"/>
</dbReference>
<proteinExistence type="predicted"/>
<dbReference type="AlphaFoldDB" id="A0A974HYP7"/>
<evidence type="ECO:0000313" key="3">
    <source>
        <dbReference type="Proteomes" id="UP000694892"/>
    </source>
</evidence>
<evidence type="ECO:0000313" key="2">
    <source>
        <dbReference type="EMBL" id="OCT94756.1"/>
    </source>
</evidence>
<name>A0A974HYP7_XENLA</name>
<keyword evidence="1" id="KW-0812">Transmembrane</keyword>
<accession>A0A974HYP7</accession>
<organism evidence="2 3">
    <name type="scientific">Xenopus laevis</name>
    <name type="common">African clawed frog</name>
    <dbReference type="NCBI Taxonomy" id="8355"/>
    <lineage>
        <taxon>Eukaryota</taxon>
        <taxon>Metazoa</taxon>
        <taxon>Chordata</taxon>
        <taxon>Craniata</taxon>
        <taxon>Vertebrata</taxon>
        <taxon>Euteleostomi</taxon>
        <taxon>Amphibia</taxon>
        <taxon>Batrachia</taxon>
        <taxon>Anura</taxon>
        <taxon>Pipoidea</taxon>
        <taxon>Pipidae</taxon>
        <taxon>Xenopodinae</taxon>
        <taxon>Xenopus</taxon>
        <taxon>Xenopus</taxon>
    </lineage>
</organism>
<gene>
    <name evidence="2" type="ORF">XELAEV_18012446mg</name>
</gene>
<reference evidence="3" key="1">
    <citation type="journal article" date="2016" name="Nature">
        <title>Genome evolution in the allotetraploid frog Xenopus laevis.</title>
        <authorList>
            <person name="Session A.M."/>
            <person name="Uno Y."/>
            <person name="Kwon T."/>
            <person name="Chapman J.A."/>
            <person name="Toyoda A."/>
            <person name="Takahashi S."/>
            <person name="Fukui A."/>
            <person name="Hikosaka A."/>
            <person name="Suzuki A."/>
            <person name="Kondo M."/>
            <person name="van Heeringen S.J."/>
            <person name="Quigley I."/>
            <person name="Heinz S."/>
            <person name="Ogino H."/>
            <person name="Ochi H."/>
            <person name="Hellsten U."/>
            <person name="Lyons J.B."/>
            <person name="Simakov O."/>
            <person name="Putnam N."/>
            <person name="Stites J."/>
            <person name="Kuroki Y."/>
            <person name="Tanaka T."/>
            <person name="Michiue T."/>
            <person name="Watanabe M."/>
            <person name="Bogdanovic O."/>
            <person name="Lister R."/>
            <person name="Georgiou G."/>
            <person name="Paranjpe S.S."/>
            <person name="van Kruijsbergen I."/>
            <person name="Shu S."/>
            <person name="Carlson J."/>
            <person name="Kinoshita T."/>
            <person name="Ohta Y."/>
            <person name="Mawaribuchi S."/>
            <person name="Jenkins J."/>
            <person name="Grimwood J."/>
            <person name="Schmutz J."/>
            <person name="Mitros T."/>
            <person name="Mozaffari S.V."/>
            <person name="Suzuki Y."/>
            <person name="Haramoto Y."/>
            <person name="Yamamoto T.S."/>
            <person name="Takagi C."/>
            <person name="Heald R."/>
            <person name="Miller K."/>
            <person name="Haudenschild C."/>
            <person name="Kitzman J."/>
            <person name="Nakayama T."/>
            <person name="Izutsu Y."/>
            <person name="Robert J."/>
            <person name="Fortriede J."/>
            <person name="Burns K."/>
            <person name="Lotay V."/>
            <person name="Karimi K."/>
            <person name="Yasuoka Y."/>
            <person name="Dichmann D.S."/>
            <person name="Flajnik M.F."/>
            <person name="Houston D.W."/>
            <person name="Shendure J."/>
            <person name="DuPasquier L."/>
            <person name="Vize P.D."/>
            <person name="Zorn A.M."/>
            <person name="Ito M."/>
            <person name="Marcotte E.M."/>
            <person name="Wallingford J.B."/>
            <person name="Ito Y."/>
            <person name="Asashima M."/>
            <person name="Ueno N."/>
            <person name="Matsuda Y."/>
            <person name="Veenstra G.J."/>
            <person name="Fujiyama A."/>
            <person name="Harland R.M."/>
            <person name="Taira M."/>
            <person name="Rokhsar D.S."/>
        </authorList>
    </citation>
    <scope>NUCLEOTIDE SEQUENCE [LARGE SCALE GENOMIC DNA]</scope>
    <source>
        <strain evidence="3">J</strain>
    </source>
</reference>
<protein>
    <submittedName>
        <fullName evidence="2">Uncharacterized protein</fullName>
    </submittedName>
</protein>
<keyword evidence="1" id="KW-1133">Transmembrane helix</keyword>
<feature type="transmembrane region" description="Helical" evidence="1">
    <location>
        <begin position="47"/>
        <end position="70"/>
    </location>
</feature>